<keyword evidence="1" id="KW-1133">Transmembrane helix</keyword>
<dbReference type="RefSeq" id="WP_066392758.1">
    <property type="nucleotide sequence ID" value="NZ_CP015378.1"/>
</dbReference>
<gene>
    <name evidence="2" type="ORF">ABE65_006800</name>
</gene>
<feature type="transmembrane region" description="Helical" evidence="1">
    <location>
        <begin position="140"/>
        <end position="162"/>
    </location>
</feature>
<dbReference type="STRING" id="1221500.ABE65_006800"/>
<dbReference type="KEGG" id="fpn:ABE65_006800"/>
<feature type="transmembrane region" description="Helical" evidence="1">
    <location>
        <begin position="228"/>
        <end position="246"/>
    </location>
</feature>
<feature type="transmembrane region" description="Helical" evidence="1">
    <location>
        <begin position="60"/>
        <end position="80"/>
    </location>
</feature>
<feature type="transmembrane region" description="Helical" evidence="1">
    <location>
        <begin position="203"/>
        <end position="221"/>
    </location>
</feature>
<name>A0A160IK89_9BACL</name>
<feature type="transmembrane region" description="Helical" evidence="1">
    <location>
        <begin position="21"/>
        <end position="40"/>
    </location>
</feature>
<evidence type="ECO:0000313" key="3">
    <source>
        <dbReference type="Proteomes" id="UP000076623"/>
    </source>
</evidence>
<dbReference type="InterPro" id="IPR010390">
    <property type="entry name" value="ABC-2_transporter-like"/>
</dbReference>
<dbReference type="AlphaFoldDB" id="A0A160IK89"/>
<evidence type="ECO:0000313" key="2">
    <source>
        <dbReference type="EMBL" id="ANC76523.1"/>
    </source>
</evidence>
<dbReference type="PANTHER" id="PTHR36832:SF2">
    <property type="entry name" value="INTEGRAL MEMBRANE PROTEIN"/>
    <property type="match status" value="1"/>
</dbReference>
<feature type="transmembrane region" description="Helical" evidence="1">
    <location>
        <begin position="174"/>
        <end position="191"/>
    </location>
</feature>
<feature type="transmembrane region" description="Helical" evidence="1">
    <location>
        <begin position="115"/>
        <end position="134"/>
    </location>
</feature>
<accession>A0A160IK89</accession>
<dbReference type="Pfam" id="PF06182">
    <property type="entry name" value="ABC2_membrane_6"/>
    <property type="match status" value="1"/>
</dbReference>
<reference evidence="2 3" key="1">
    <citation type="submission" date="2016-04" db="EMBL/GenBank/DDBJ databases">
        <title>Complete genome sequence of Fictibacillus phosphorivorans G25-29, a strain toxic to nematodes.</title>
        <authorList>
            <person name="Zheng Z."/>
        </authorList>
    </citation>
    <scope>NUCLEOTIDE SEQUENCE [LARGE SCALE GENOMIC DNA]</scope>
    <source>
        <strain evidence="2 3">G25-29</strain>
    </source>
</reference>
<keyword evidence="1" id="KW-0812">Transmembrane</keyword>
<sequence>MVYWILLQKSFMRNMQYKVAHLINNAASAIFGFVFIAIWVGVLQGKENESPYSVLDMTYYIAAVQCILWLSGFLTAGLNIQNGVRNGAISLELARPTNFFLYVTSQEAGRLLYNLFFRSLPIGLVFFFTVGFYIPQHIPTYFFLCISILFAMIISINLHYLVGVSACWTTEINWAHFVNFTLLVGLGGQLVPIDLLPAPLSLITPYLPFAGAIYYPVMIFLEKASNDVILIQLVWVMVLTIFNLWITEKARHKLEIQGG</sequence>
<dbReference type="PANTHER" id="PTHR36832">
    <property type="entry name" value="SLR1174 PROTEIN-RELATED"/>
    <property type="match status" value="1"/>
</dbReference>
<dbReference type="Proteomes" id="UP000076623">
    <property type="component" value="Chromosome"/>
</dbReference>
<dbReference type="EMBL" id="CP015378">
    <property type="protein sequence ID" value="ANC76523.1"/>
    <property type="molecule type" value="Genomic_DNA"/>
</dbReference>
<protein>
    <submittedName>
        <fullName evidence="2">ABC transporter permease</fullName>
    </submittedName>
</protein>
<proteinExistence type="predicted"/>
<keyword evidence="3" id="KW-1185">Reference proteome</keyword>
<keyword evidence="1" id="KW-0472">Membrane</keyword>
<organism evidence="2 3">
    <name type="scientific">Fictibacillus phosphorivorans</name>
    <dbReference type="NCBI Taxonomy" id="1221500"/>
    <lineage>
        <taxon>Bacteria</taxon>
        <taxon>Bacillati</taxon>
        <taxon>Bacillota</taxon>
        <taxon>Bacilli</taxon>
        <taxon>Bacillales</taxon>
        <taxon>Fictibacillaceae</taxon>
        <taxon>Fictibacillus</taxon>
    </lineage>
</organism>
<evidence type="ECO:0000256" key="1">
    <source>
        <dbReference type="SAM" id="Phobius"/>
    </source>
</evidence>